<name>J9A7F3_WUCBA</name>
<evidence type="ECO:0000256" key="1">
    <source>
        <dbReference type="SAM" id="Phobius"/>
    </source>
</evidence>
<comment type="caution">
    <text evidence="2">The sequence shown here is derived from an EMBL/GenBank/DDBJ whole genome shotgun (WGS) entry which is preliminary data.</text>
</comment>
<keyword evidence="1" id="KW-0812">Transmembrane</keyword>
<reference evidence="3" key="1">
    <citation type="submission" date="2012-08" db="EMBL/GenBank/DDBJ databases">
        <title>The Genome Sequence of Wuchereria bancrofti.</title>
        <authorList>
            <person name="Nutman T.B."/>
            <person name="Fink D.L."/>
            <person name="Russ C."/>
            <person name="Young S."/>
            <person name="Zeng Q."/>
            <person name="Koehrsen M."/>
            <person name="Alvarado L."/>
            <person name="Berlin A."/>
            <person name="Chapman S.B."/>
            <person name="Chen Z."/>
            <person name="Freedman E."/>
            <person name="Gellesch M."/>
            <person name="Goldberg J."/>
            <person name="Griggs A."/>
            <person name="Gujja S."/>
            <person name="Heilman E.R."/>
            <person name="Heiman D."/>
            <person name="Hepburn T."/>
            <person name="Howarth C."/>
            <person name="Jen D."/>
            <person name="Larson L."/>
            <person name="Lewis B."/>
            <person name="Mehta T."/>
            <person name="Park D."/>
            <person name="Pearson M."/>
            <person name="Roberts A."/>
            <person name="Saif S."/>
            <person name="Shea T."/>
            <person name="Shenoy N."/>
            <person name="Sisk P."/>
            <person name="Stolte C."/>
            <person name="Sykes S."/>
            <person name="Walk T."/>
            <person name="White J."/>
            <person name="Yandava C."/>
            <person name="Haas B."/>
            <person name="Henn M.R."/>
            <person name="Nusbaum C."/>
            <person name="Birren B."/>
        </authorList>
    </citation>
    <scope>NUCLEOTIDE SEQUENCE [LARGE SCALE GENOMIC DNA]</scope>
    <source>
        <strain evidence="3">NA</strain>
    </source>
</reference>
<feature type="transmembrane region" description="Helical" evidence="1">
    <location>
        <begin position="6"/>
        <end position="27"/>
    </location>
</feature>
<evidence type="ECO:0000313" key="2">
    <source>
        <dbReference type="EMBL" id="EJW69850.1"/>
    </source>
</evidence>
<protein>
    <submittedName>
        <fullName evidence="2">Uncharacterized protein</fullName>
    </submittedName>
</protein>
<proteinExistence type="predicted"/>
<sequence>MNDYFYQLVEIIVLISFNFILLFRIFVNILFWSKNRRASVLTKVQKDAEARGIEIPPIFSDIDEESGMPKMFSKDLNETTLTATVEEVIQQQVEAKQFVPIQSSTELSLPKTVFYDTGVQTSLLSL</sequence>
<dbReference type="AlphaFoldDB" id="J9A7F3"/>
<keyword evidence="1" id="KW-0472">Membrane</keyword>
<gene>
    <name evidence="2" type="ORF">WUBG_19243</name>
</gene>
<organism evidence="2 3">
    <name type="scientific">Wuchereria bancrofti</name>
    <dbReference type="NCBI Taxonomy" id="6293"/>
    <lineage>
        <taxon>Eukaryota</taxon>
        <taxon>Metazoa</taxon>
        <taxon>Ecdysozoa</taxon>
        <taxon>Nematoda</taxon>
        <taxon>Chromadorea</taxon>
        <taxon>Rhabditida</taxon>
        <taxon>Spirurina</taxon>
        <taxon>Spiruromorpha</taxon>
        <taxon>Filarioidea</taxon>
        <taxon>Onchocercidae</taxon>
        <taxon>Wuchereria</taxon>
    </lineage>
</organism>
<keyword evidence="1" id="KW-1133">Transmembrane helix</keyword>
<accession>J9A7F3</accession>
<dbReference type="EMBL" id="ADBV01025284">
    <property type="protein sequence ID" value="EJW69850.1"/>
    <property type="molecule type" value="Genomic_DNA"/>
</dbReference>
<evidence type="ECO:0000313" key="3">
    <source>
        <dbReference type="Proteomes" id="UP000004810"/>
    </source>
</evidence>
<dbReference type="Proteomes" id="UP000004810">
    <property type="component" value="Unassembled WGS sequence"/>
</dbReference>